<dbReference type="EMBL" id="MPSB01000011">
    <property type="protein sequence ID" value="ONF95449.1"/>
    <property type="molecule type" value="Genomic_DNA"/>
</dbReference>
<dbReference type="GO" id="GO:0004725">
    <property type="term" value="F:protein tyrosine phosphatase activity"/>
    <property type="evidence" value="ECO:0007669"/>
    <property type="project" value="UniProtKB-EC"/>
</dbReference>
<accession>A0A1V2ETF6</accession>
<proteinExistence type="inferred from homology"/>
<dbReference type="EC" id="3.1.3.48" evidence="2"/>
<comment type="similarity">
    <text evidence="1">Belongs to the protein-tyrosine phosphatase family.</text>
</comment>
<dbReference type="SUPFAM" id="SSF52799">
    <property type="entry name" value="(Phosphotyrosine protein) phosphatases II"/>
    <property type="match status" value="1"/>
</dbReference>
<name>A0A1V2ETF6_9SPHN</name>
<dbReference type="PROSITE" id="PS00383">
    <property type="entry name" value="TYR_PHOSPHATASE_1"/>
    <property type="match status" value="1"/>
</dbReference>
<evidence type="ECO:0000256" key="1">
    <source>
        <dbReference type="ARBA" id="ARBA00009580"/>
    </source>
</evidence>
<keyword evidence="2" id="KW-0378">Hydrolase</keyword>
<dbReference type="Proteomes" id="UP000188729">
    <property type="component" value="Unassembled WGS sequence"/>
</dbReference>
<protein>
    <submittedName>
        <fullName evidence="2">Tyrosine-protein phosphatase</fullName>
        <ecNumber evidence="2">3.1.3.48</ecNumber>
    </submittedName>
</protein>
<dbReference type="InterPro" id="IPR029021">
    <property type="entry name" value="Prot-tyrosine_phosphatase-like"/>
</dbReference>
<evidence type="ECO:0000313" key="3">
    <source>
        <dbReference type="Proteomes" id="UP000188729"/>
    </source>
</evidence>
<dbReference type="Gene3D" id="3.90.190.10">
    <property type="entry name" value="Protein tyrosine phosphatase superfamily"/>
    <property type="match status" value="1"/>
</dbReference>
<reference evidence="2 3" key="1">
    <citation type="submission" date="2016-11" db="EMBL/GenBank/DDBJ databases">
        <title>Genome sequence of Sphingomonas jeddahensis G39.</title>
        <authorList>
            <person name="Poehlein A."/>
            <person name="Wuebbeler J.H."/>
            <person name="Steinbuechel A."/>
            <person name="Daniel R."/>
        </authorList>
    </citation>
    <scope>NUCLEOTIDE SEQUENCE [LARGE SCALE GENOMIC DNA]</scope>
    <source>
        <strain evidence="2 3">G39</strain>
    </source>
</reference>
<dbReference type="PANTHER" id="PTHR31126">
    <property type="entry name" value="TYROSINE-PROTEIN PHOSPHATASE"/>
    <property type="match status" value="1"/>
</dbReference>
<comment type="caution">
    <text evidence="2">The sequence shown here is derived from an EMBL/GenBank/DDBJ whole genome shotgun (WGS) entry which is preliminary data.</text>
</comment>
<evidence type="ECO:0000313" key="2">
    <source>
        <dbReference type="EMBL" id="ONF95449.1"/>
    </source>
</evidence>
<dbReference type="InterPro" id="IPR016130">
    <property type="entry name" value="Tyr_Pase_AS"/>
</dbReference>
<sequence>MKDRVRIFEGIHNFRDYGGYAARDGRLKEGVLWRSGQHGGATPADLAGVAELGITTVIDLRGDSERQTMPCLRHDEFDGLVLFAPGETAGSELAPHEEAGQGITTAAEAKAAMTKLYVNMPFRDVLIRSLTLYFEALATRDGASLLHCLAGKDRTGLAAGLLHRLLGVHEDDVMADYLLTNEAGNQQRRIAAAGESIRERYGAQITDEAIVMLMGVDADYLHTATRSIAERYGSTERYAEEVLGVDAARRAALRERLVA</sequence>
<dbReference type="Pfam" id="PF13350">
    <property type="entry name" value="Y_phosphatase3"/>
    <property type="match status" value="1"/>
</dbReference>
<dbReference type="InterPro" id="IPR026893">
    <property type="entry name" value="Tyr/Ser_Pase_IphP-type"/>
</dbReference>
<dbReference type="AlphaFoldDB" id="A0A1V2ETF6"/>
<dbReference type="OrthoDB" id="1188001at2"/>
<organism evidence="2 3">
    <name type="scientific">Sphingomonas jeddahensis</name>
    <dbReference type="NCBI Taxonomy" id="1915074"/>
    <lineage>
        <taxon>Bacteria</taxon>
        <taxon>Pseudomonadati</taxon>
        <taxon>Pseudomonadota</taxon>
        <taxon>Alphaproteobacteria</taxon>
        <taxon>Sphingomonadales</taxon>
        <taxon>Sphingomonadaceae</taxon>
        <taxon>Sphingomonas</taxon>
    </lineage>
</organism>
<dbReference type="RefSeq" id="WP_076745124.1">
    <property type="nucleotide sequence ID" value="NZ_MPSB01000011.1"/>
</dbReference>
<dbReference type="STRING" id="1915074.SPHI_23480"/>
<keyword evidence="3" id="KW-1185">Reference proteome</keyword>
<gene>
    <name evidence="2" type="primary">iphP</name>
    <name evidence="2" type="ORF">SPHI_23480</name>
</gene>
<dbReference type="PANTHER" id="PTHR31126:SF1">
    <property type="entry name" value="TYROSINE SPECIFIC PROTEIN PHOSPHATASES DOMAIN-CONTAINING PROTEIN"/>
    <property type="match status" value="1"/>
</dbReference>